<gene>
    <name evidence="1" type="ORF">BINO364_LOCUS830</name>
</gene>
<name>A0A8J9Y4V0_9NEOP</name>
<protein>
    <submittedName>
        <fullName evidence="1">Uncharacterized protein</fullName>
    </submittedName>
</protein>
<feature type="non-terminal residue" evidence="1">
    <location>
        <position position="80"/>
    </location>
</feature>
<organism evidence="1 2">
    <name type="scientific">Brenthis ino</name>
    <name type="common">lesser marbled fritillary</name>
    <dbReference type="NCBI Taxonomy" id="405034"/>
    <lineage>
        <taxon>Eukaryota</taxon>
        <taxon>Metazoa</taxon>
        <taxon>Ecdysozoa</taxon>
        <taxon>Arthropoda</taxon>
        <taxon>Hexapoda</taxon>
        <taxon>Insecta</taxon>
        <taxon>Pterygota</taxon>
        <taxon>Neoptera</taxon>
        <taxon>Endopterygota</taxon>
        <taxon>Lepidoptera</taxon>
        <taxon>Glossata</taxon>
        <taxon>Ditrysia</taxon>
        <taxon>Papilionoidea</taxon>
        <taxon>Nymphalidae</taxon>
        <taxon>Heliconiinae</taxon>
        <taxon>Argynnini</taxon>
        <taxon>Brenthis</taxon>
    </lineage>
</organism>
<proteinExistence type="predicted"/>
<keyword evidence="2" id="KW-1185">Reference proteome</keyword>
<evidence type="ECO:0000313" key="2">
    <source>
        <dbReference type="Proteomes" id="UP000838878"/>
    </source>
</evidence>
<dbReference type="EMBL" id="OV170221">
    <property type="protein sequence ID" value="CAH0713701.1"/>
    <property type="molecule type" value="Genomic_DNA"/>
</dbReference>
<accession>A0A8J9Y4V0</accession>
<dbReference type="AlphaFoldDB" id="A0A8J9Y4V0"/>
<reference evidence="1" key="1">
    <citation type="submission" date="2021-12" db="EMBL/GenBank/DDBJ databases">
        <authorList>
            <person name="Martin H S."/>
        </authorList>
    </citation>
    <scope>NUCLEOTIDE SEQUENCE</scope>
</reference>
<sequence length="80" mass="9827">MSIDERTDERRTFQYNIVPQVFFYSDNMSVMVTLHVTRRTMEMNVDRGRPKKRWIECVRQDKKDEGVNDEIKRLLFREEL</sequence>
<evidence type="ECO:0000313" key="1">
    <source>
        <dbReference type="EMBL" id="CAH0713701.1"/>
    </source>
</evidence>
<dbReference type="OrthoDB" id="424543at2759"/>
<dbReference type="Proteomes" id="UP000838878">
    <property type="component" value="Chromosome 1"/>
</dbReference>